<dbReference type="Gene3D" id="3.30.1330.10">
    <property type="entry name" value="PurM-like, N-terminal domain"/>
    <property type="match status" value="1"/>
</dbReference>
<dbReference type="InterPro" id="IPR036676">
    <property type="entry name" value="PurM-like_C_sf"/>
</dbReference>
<dbReference type="PIRSF" id="PIRSF005303">
    <property type="entry name" value="Thiam_monoph_kin"/>
    <property type="match status" value="1"/>
</dbReference>
<evidence type="ECO:0000259" key="1">
    <source>
        <dbReference type="Pfam" id="PF00586"/>
    </source>
</evidence>
<gene>
    <name evidence="2" type="ORF">UFOPK1503_00919</name>
    <name evidence="3" type="ORF">UFOPK1693_01023</name>
</gene>
<protein>
    <submittedName>
        <fullName evidence="3">Unannotated protein</fullName>
    </submittedName>
</protein>
<feature type="domain" description="PurM-like N-terminal" evidence="1">
    <location>
        <begin position="35"/>
        <end position="147"/>
    </location>
</feature>
<dbReference type="AlphaFoldDB" id="A0A6J6EK23"/>
<proteinExistence type="inferred from homology"/>
<sequence>MIYEGKSVIELGERAALAQTVSHFKPVSSTLVGSGDDSAVISVSDSRFVVTTDSMVEGRDFRLEFSSGFDLGYKAAATNLADVAAMGAQPISLVVALLIKPDTKVSWLEDFAKGLQAALDELAPSAAIVGGDLAIANQIVVAVTAHGDLQGKPPVLRTGAKPGDQLAVAGTLGKAAAGLQLILHPDQTLAASYPELVGTQLRPTPPVALALSASFASAMMDVSDSLALDAHRLAEASGVMIRINKKDLLGYVAVLEQAAQSITARDGSVVDPLDWVLFGGEDHSFLASFPAGEVPKGFRVIGSIEAGRGVFLDELSLPAQGWDSVSS</sequence>
<dbReference type="PANTHER" id="PTHR30270">
    <property type="entry name" value="THIAMINE-MONOPHOSPHATE KINASE"/>
    <property type="match status" value="1"/>
</dbReference>
<dbReference type="SUPFAM" id="SSF56042">
    <property type="entry name" value="PurM C-terminal domain-like"/>
    <property type="match status" value="1"/>
</dbReference>
<dbReference type="HAMAP" id="MF_02128">
    <property type="entry name" value="TMP_kinase"/>
    <property type="match status" value="1"/>
</dbReference>
<dbReference type="Gene3D" id="3.90.650.10">
    <property type="entry name" value="PurM-like C-terminal domain"/>
    <property type="match status" value="1"/>
</dbReference>
<dbReference type="InterPro" id="IPR006283">
    <property type="entry name" value="ThiL-like"/>
</dbReference>
<dbReference type="PANTHER" id="PTHR30270:SF0">
    <property type="entry name" value="THIAMINE-MONOPHOSPHATE KINASE"/>
    <property type="match status" value="1"/>
</dbReference>
<accession>A0A6J6EK23</accession>
<dbReference type="CDD" id="cd02194">
    <property type="entry name" value="ThiL"/>
    <property type="match status" value="1"/>
</dbReference>
<evidence type="ECO:0000313" key="2">
    <source>
        <dbReference type="EMBL" id="CAB4549352.1"/>
    </source>
</evidence>
<name>A0A6J6EK23_9ZZZZ</name>
<dbReference type="EMBL" id="CAEZST010000016">
    <property type="protein sequence ID" value="CAB4549352.1"/>
    <property type="molecule type" value="Genomic_DNA"/>
</dbReference>
<organism evidence="3">
    <name type="scientific">freshwater metagenome</name>
    <dbReference type="NCBI Taxonomy" id="449393"/>
    <lineage>
        <taxon>unclassified sequences</taxon>
        <taxon>metagenomes</taxon>
        <taxon>ecological metagenomes</taxon>
    </lineage>
</organism>
<reference evidence="3" key="1">
    <citation type="submission" date="2020-05" db="EMBL/GenBank/DDBJ databases">
        <authorList>
            <person name="Chiriac C."/>
            <person name="Salcher M."/>
            <person name="Ghai R."/>
            <person name="Kavagutti S V."/>
        </authorList>
    </citation>
    <scope>NUCLEOTIDE SEQUENCE</scope>
</reference>
<dbReference type="SUPFAM" id="SSF55326">
    <property type="entry name" value="PurM N-terminal domain-like"/>
    <property type="match status" value="1"/>
</dbReference>
<evidence type="ECO:0000313" key="3">
    <source>
        <dbReference type="EMBL" id="CAB4576176.1"/>
    </source>
</evidence>
<dbReference type="Pfam" id="PF00586">
    <property type="entry name" value="AIRS"/>
    <property type="match status" value="1"/>
</dbReference>
<dbReference type="EMBL" id="CAEZTO010000023">
    <property type="protein sequence ID" value="CAB4576176.1"/>
    <property type="molecule type" value="Genomic_DNA"/>
</dbReference>
<dbReference type="InterPro" id="IPR016188">
    <property type="entry name" value="PurM-like_N"/>
</dbReference>
<dbReference type="InterPro" id="IPR036921">
    <property type="entry name" value="PurM-like_N_sf"/>
</dbReference>
<dbReference type="NCBIfam" id="TIGR01379">
    <property type="entry name" value="thiL"/>
    <property type="match status" value="1"/>
</dbReference>
<dbReference type="GO" id="GO:0009228">
    <property type="term" value="P:thiamine biosynthetic process"/>
    <property type="evidence" value="ECO:0007669"/>
    <property type="project" value="InterPro"/>
</dbReference>
<dbReference type="GO" id="GO:0009030">
    <property type="term" value="F:thiamine-phosphate kinase activity"/>
    <property type="evidence" value="ECO:0007669"/>
    <property type="project" value="InterPro"/>
</dbReference>